<dbReference type="InterPro" id="IPR002938">
    <property type="entry name" value="FAD-bd"/>
</dbReference>
<organism evidence="4 5">
    <name type="scientific">Micromonospora humidisoli</name>
    <dbReference type="NCBI Taxonomy" id="2807622"/>
    <lineage>
        <taxon>Bacteria</taxon>
        <taxon>Bacillati</taxon>
        <taxon>Actinomycetota</taxon>
        <taxon>Actinomycetes</taxon>
        <taxon>Micromonosporales</taxon>
        <taxon>Micromonosporaceae</taxon>
        <taxon>Micromonospora</taxon>
    </lineage>
</organism>
<dbReference type="SUPFAM" id="SSF51905">
    <property type="entry name" value="FAD/NAD(P)-binding domain"/>
    <property type="match status" value="1"/>
</dbReference>
<dbReference type="PRINTS" id="PR00420">
    <property type="entry name" value="RNGMNOXGNASE"/>
</dbReference>
<keyword evidence="1" id="KW-0560">Oxidoreductase</keyword>
<dbReference type="InterPro" id="IPR036188">
    <property type="entry name" value="FAD/NAD-bd_sf"/>
</dbReference>
<sequence length="429" mass="45591">MNADVDAVVVGAGAGGLAAARALGARGLRVLVLDRQRTPASIAKGEILQPETVRILDGWGVLDALRATGACPVDQLAIRDPQGGPLLALDYGTLPGRYRQILCADYGDLRAVLADGLPASVEIRWGQRVTGPLRAADGRVTGVRVADGDGEREIRAALVVAADGMSSPLRKAVGIDVERREYPHGLVAFDVPGVQVADEVSAYRTGRGLCLVYPLPGGRCRVYVQVTPDEFRGRSTADLADWCDRLLAEVPAIRPLGTALRAHLDRRQLLAVYRLRAARLTVPGLALLGEAAHAVHPMAAQGVNSSLTDAETLAATLTADGGRPDDAGVDRALRDYDAARRPHLDHVATVSHSAARMLTSVSGLPRLLGGRMMRRTAANPRLLALTAGNLSGTTVRPLSPVDRMYQLGLLVDRHAHQPVPPAPQRSERR</sequence>
<keyword evidence="4" id="KW-0503">Monooxygenase</keyword>
<name>A0ABS2J737_9ACTN</name>
<dbReference type="Pfam" id="PF01494">
    <property type="entry name" value="FAD_binding_3"/>
    <property type="match status" value="1"/>
</dbReference>
<accession>A0ABS2J737</accession>
<evidence type="ECO:0000256" key="2">
    <source>
        <dbReference type="ARBA" id="ARBA00023027"/>
    </source>
</evidence>
<reference evidence="4 5" key="1">
    <citation type="submission" date="2021-02" db="EMBL/GenBank/DDBJ databases">
        <authorList>
            <person name="Lee D.-H."/>
        </authorList>
    </citation>
    <scope>NUCLEOTIDE SEQUENCE [LARGE SCALE GENOMIC DNA]</scope>
    <source>
        <strain evidence="4 5">MMS20-R2-29</strain>
    </source>
</reference>
<dbReference type="GO" id="GO:0004497">
    <property type="term" value="F:monooxygenase activity"/>
    <property type="evidence" value="ECO:0007669"/>
    <property type="project" value="UniProtKB-KW"/>
</dbReference>
<dbReference type="Gene3D" id="3.50.50.60">
    <property type="entry name" value="FAD/NAD(P)-binding domain"/>
    <property type="match status" value="2"/>
</dbReference>
<evidence type="ECO:0000313" key="4">
    <source>
        <dbReference type="EMBL" id="MBM7081925.1"/>
    </source>
</evidence>
<gene>
    <name evidence="4" type="ORF">JQN84_05160</name>
</gene>
<dbReference type="RefSeq" id="WP_204957208.1">
    <property type="nucleotide sequence ID" value="NZ_JAFEUO010000001.1"/>
</dbReference>
<proteinExistence type="predicted"/>
<evidence type="ECO:0000313" key="5">
    <source>
        <dbReference type="Proteomes" id="UP000809587"/>
    </source>
</evidence>
<keyword evidence="5" id="KW-1185">Reference proteome</keyword>
<feature type="domain" description="FAD-binding" evidence="3">
    <location>
        <begin position="4"/>
        <end position="347"/>
    </location>
</feature>
<dbReference type="InterPro" id="IPR050631">
    <property type="entry name" value="PheA/TfdB_FAD_monoxygenase"/>
</dbReference>
<dbReference type="EMBL" id="JAFEUO010000001">
    <property type="protein sequence ID" value="MBM7081925.1"/>
    <property type="molecule type" value="Genomic_DNA"/>
</dbReference>
<dbReference type="PANTHER" id="PTHR43476">
    <property type="entry name" value="3-(3-HYDROXY-PHENYL)PROPIONATE/3-HYDROXYCINNAMIC ACID HYDROXYLASE"/>
    <property type="match status" value="1"/>
</dbReference>
<evidence type="ECO:0000256" key="1">
    <source>
        <dbReference type="ARBA" id="ARBA00023002"/>
    </source>
</evidence>
<dbReference type="PANTHER" id="PTHR43476:SF4">
    <property type="entry name" value="BLR0106 PROTEIN"/>
    <property type="match status" value="1"/>
</dbReference>
<comment type="caution">
    <text evidence="4">The sequence shown here is derived from an EMBL/GenBank/DDBJ whole genome shotgun (WGS) entry which is preliminary data.</text>
</comment>
<keyword evidence="2" id="KW-0520">NAD</keyword>
<evidence type="ECO:0000259" key="3">
    <source>
        <dbReference type="Pfam" id="PF01494"/>
    </source>
</evidence>
<dbReference type="Proteomes" id="UP000809587">
    <property type="component" value="Unassembled WGS sequence"/>
</dbReference>
<protein>
    <submittedName>
        <fullName evidence="4">FAD-dependent monooxygenase</fullName>
    </submittedName>
</protein>